<dbReference type="SUPFAM" id="SSF54928">
    <property type="entry name" value="RNA-binding domain, RBD"/>
    <property type="match status" value="1"/>
</dbReference>
<protein>
    <submittedName>
        <fullName evidence="4">RRM domain-containing protein</fullName>
    </submittedName>
</protein>
<sequence>MFVAGFNFLSTERDVERRFGRYGNVTEVRIVRDPTGKSRGFGFVAMDNEEDVRECIRNMNGRDWEGRRLQVELCRHP</sequence>
<feature type="non-terminal residue" evidence="4">
    <location>
        <position position="77"/>
    </location>
</feature>
<proteinExistence type="predicted"/>
<feature type="domain" description="RRM" evidence="3">
    <location>
        <begin position="1"/>
        <end position="76"/>
    </location>
</feature>
<dbReference type="PROSITE" id="PS50102">
    <property type="entry name" value="RRM"/>
    <property type="match status" value="1"/>
</dbReference>
<evidence type="ECO:0000313" key="4">
    <source>
        <dbReference type="EMBL" id="GFH23182.1"/>
    </source>
</evidence>
<dbReference type="InterPro" id="IPR012677">
    <property type="entry name" value="Nucleotide-bd_a/b_plait_sf"/>
</dbReference>
<organism evidence="4 5">
    <name type="scientific">Haematococcus lacustris</name>
    <name type="common">Green alga</name>
    <name type="synonym">Haematococcus pluvialis</name>
    <dbReference type="NCBI Taxonomy" id="44745"/>
    <lineage>
        <taxon>Eukaryota</taxon>
        <taxon>Viridiplantae</taxon>
        <taxon>Chlorophyta</taxon>
        <taxon>core chlorophytes</taxon>
        <taxon>Chlorophyceae</taxon>
        <taxon>CS clade</taxon>
        <taxon>Chlamydomonadales</taxon>
        <taxon>Haematococcaceae</taxon>
        <taxon>Haematococcus</taxon>
    </lineage>
</organism>
<dbReference type="CDD" id="cd00590">
    <property type="entry name" value="RRM_SF"/>
    <property type="match status" value="1"/>
</dbReference>
<evidence type="ECO:0000259" key="3">
    <source>
        <dbReference type="PROSITE" id="PS50102"/>
    </source>
</evidence>
<dbReference type="EMBL" id="BLLF01002210">
    <property type="protein sequence ID" value="GFH23182.1"/>
    <property type="molecule type" value="Genomic_DNA"/>
</dbReference>
<evidence type="ECO:0000256" key="2">
    <source>
        <dbReference type="PROSITE-ProRule" id="PRU00176"/>
    </source>
</evidence>
<keyword evidence="1 2" id="KW-0694">RNA-binding</keyword>
<dbReference type="InterPro" id="IPR000504">
    <property type="entry name" value="RRM_dom"/>
</dbReference>
<evidence type="ECO:0000256" key="1">
    <source>
        <dbReference type="ARBA" id="ARBA00022884"/>
    </source>
</evidence>
<gene>
    <name evidence="4" type="ORF">HaLaN_20760</name>
</gene>
<reference evidence="4 5" key="1">
    <citation type="submission" date="2020-02" db="EMBL/GenBank/DDBJ databases">
        <title>Draft genome sequence of Haematococcus lacustris strain NIES-144.</title>
        <authorList>
            <person name="Morimoto D."/>
            <person name="Nakagawa S."/>
            <person name="Yoshida T."/>
            <person name="Sawayama S."/>
        </authorList>
    </citation>
    <scope>NUCLEOTIDE SEQUENCE [LARGE SCALE GENOMIC DNA]</scope>
    <source>
        <strain evidence="4 5">NIES-144</strain>
    </source>
</reference>
<dbReference type="Gene3D" id="3.30.70.330">
    <property type="match status" value="1"/>
</dbReference>
<dbReference type="GO" id="GO:0003723">
    <property type="term" value="F:RNA binding"/>
    <property type="evidence" value="ECO:0007669"/>
    <property type="project" value="UniProtKB-UniRule"/>
</dbReference>
<feature type="non-terminal residue" evidence="4">
    <location>
        <position position="1"/>
    </location>
</feature>
<keyword evidence="5" id="KW-1185">Reference proteome</keyword>
<dbReference type="InterPro" id="IPR052462">
    <property type="entry name" value="SLIRP/GR-RBP-like"/>
</dbReference>
<dbReference type="Pfam" id="PF00076">
    <property type="entry name" value="RRM_1"/>
    <property type="match status" value="1"/>
</dbReference>
<dbReference type="InterPro" id="IPR035979">
    <property type="entry name" value="RBD_domain_sf"/>
</dbReference>
<dbReference type="Proteomes" id="UP000485058">
    <property type="component" value="Unassembled WGS sequence"/>
</dbReference>
<name>A0A6A0A1Y4_HAELA</name>
<dbReference type="SMART" id="SM00360">
    <property type="entry name" value="RRM"/>
    <property type="match status" value="1"/>
</dbReference>
<dbReference type="AlphaFoldDB" id="A0A6A0A1Y4"/>
<accession>A0A6A0A1Y4</accession>
<dbReference type="PANTHER" id="PTHR48027">
    <property type="entry name" value="HETEROGENEOUS NUCLEAR RIBONUCLEOPROTEIN 87F-RELATED"/>
    <property type="match status" value="1"/>
</dbReference>
<comment type="caution">
    <text evidence="4">The sequence shown here is derived from an EMBL/GenBank/DDBJ whole genome shotgun (WGS) entry which is preliminary data.</text>
</comment>
<evidence type="ECO:0000313" key="5">
    <source>
        <dbReference type="Proteomes" id="UP000485058"/>
    </source>
</evidence>